<evidence type="ECO:0000256" key="1">
    <source>
        <dbReference type="ARBA" id="ARBA00022603"/>
    </source>
</evidence>
<dbReference type="Proteomes" id="UP000003244">
    <property type="component" value="Unassembled WGS sequence"/>
</dbReference>
<name>E0E3U3_9FIRM</name>
<dbReference type="InterPro" id="IPR015947">
    <property type="entry name" value="PUA-like_sf"/>
</dbReference>
<organism evidence="8 9">
    <name type="scientific">Peptostreptococcus stomatis DSM 17678</name>
    <dbReference type="NCBI Taxonomy" id="596315"/>
    <lineage>
        <taxon>Bacteria</taxon>
        <taxon>Bacillati</taxon>
        <taxon>Bacillota</taxon>
        <taxon>Clostridia</taxon>
        <taxon>Peptostreptococcales</taxon>
        <taxon>Peptostreptococcaceae</taxon>
        <taxon>Peptostreptococcus</taxon>
    </lineage>
</organism>
<evidence type="ECO:0000256" key="3">
    <source>
        <dbReference type="ARBA" id="ARBA00022691"/>
    </source>
</evidence>
<dbReference type="PROSITE" id="PS51679">
    <property type="entry name" value="SAM_MT_C5"/>
    <property type="match status" value="1"/>
</dbReference>
<dbReference type="GO" id="GO:0009307">
    <property type="term" value="P:DNA restriction-modification system"/>
    <property type="evidence" value="ECO:0007669"/>
    <property type="project" value="UniProtKB-KW"/>
</dbReference>
<evidence type="ECO:0000313" key="9">
    <source>
        <dbReference type="Proteomes" id="UP000003244"/>
    </source>
</evidence>
<feature type="active site" evidence="5">
    <location>
        <position position="265"/>
    </location>
</feature>
<comment type="similarity">
    <text evidence="5 6">Belongs to the class I-like SAM-binding methyltransferase superfamily. C5-methyltransferase family.</text>
</comment>
<evidence type="ECO:0000256" key="5">
    <source>
        <dbReference type="PROSITE-ProRule" id="PRU01016"/>
    </source>
</evidence>
<dbReference type="GO" id="GO:0003677">
    <property type="term" value="F:DNA binding"/>
    <property type="evidence" value="ECO:0007669"/>
    <property type="project" value="TreeGrafter"/>
</dbReference>
<comment type="catalytic activity">
    <reaction evidence="7">
        <text>a 2'-deoxycytidine in DNA + S-adenosyl-L-methionine = a 5-methyl-2'-deoxycytidine in DNA + S-adenosyl-L-homocysteine + H(+)</text>
        <dbReference type="Rhea" id="RHEA:13681"/>
        <dbReference type="Rhea" id="RHEA-COMP:11369"/>
        <dbReference type="Rhea" id="RHEA-COMP:11370"/>
        <dbReference type="ChEBI" id="CHEBI:15378"/>
        <dbReference type="ChEBI" id="CHEBI:57856"/>
        <dbReference type="ChEBI" id="CHEBI:59789"/>
        <dbReference type="ChEBI" id="CHEBI:85452"/>
        <dbReference type="ChEBI" id="CHEBI:85454"/>
        <dbReference type="EC" id="2.1.1.37"/>
    </reaction>
</comment>
<dbReference type="GeneID" id="84800941"/>
<comment type="caution">
    <text evidence="8">The sequence shown here is derived from an EMBL/GenBank/DDBJ whole genome shotgun (WGS) entry which is preliminary data.</text>
</comment>
<sequence>MKEILLSMKPGWFNMVVSGEKLYEYRKHFPEGKVRAYIYVTSPIKAIEAIIEFGERINLLDLKSKDYVSQDMLSKIDYYLENSNYAVPILKVYRTCKVDLNHIRHQVKGFIAPQMYYFLREESKLTDFIHSQAQIIGQPIYENILEKISKDDLCKIFDRSEVRNMGQLSLFDDPNFLNNNNKEKQVDKSKILGIHPKLVSLFSGCGGMDLGFKQAGYEIVYANDFDSDAQRVYEKNFGEIDKRSILDVDEKEIPDCDILTAGFPCQPFSNAGNRRGVNDSRGNLYKECLRVINEKHPKVVVFENVRGLLSTKDENGNPLIETIISNLYELGYKTTYKLVNASSYGVPQNRIRVIVVAFRKDLNKMFIFPEEQSKEGLNIGMCLDIPEEVPNQVDWPFSPQAMNLIQHIPEGGSWKSIPYEYLPERFRKIRDNMKRYHAPNMYRRFARTEIAGTITASAQPENCGIIHPLENRRLNVREIARIQTFPDDFTFFTDNKKSVTGMYKVIGNAVPPKLAEIIATEILLQLSDELEKEE</sequence>
<evidence type="ECO:0000256" key="4">
    <source>
        <dbReference type="ARBA" id="ARBA00022747"/>
    </source>
</evidence>
<dbReference type="STRING" id="596315.HMPREF0634_0585"/>
<accession>E0E3U3</accession>
<proteinExistence type="inferred from homology"/>
<reference evidence="8 9" key="1">
    <citation type="submission" date="2010-08" db="EMBL/GenBank/DDBJ databases">
        <authorList>
            <person name="Harkins D.M."/>
            <person name="Madupu R."/>
            <person name="Durkin A.S."/>
            <person name="Torralba M."/>
            <person name="Methe B."/>
            <person name="Sutton G.G."/>
            <person name="Nelson K.E."/>
        </authorList>
    </citation>
    <scope>NUCLEOTIDE SEQUENCE [LARGE SCALE GENOMIC DNA]</scope>
    <source>
        <strain evidence="8 9">DSM 17678</strain>
    </source>
</reference>
<dbReference type="PANTHER" id="PTHR10629">
    <property type="entry name" value="CYTOSINE-SPECIFIC METHYLTRANSFERASE"/>
    <property type="match status" value="1"/>
</dbReference>
<dbReference type="eggNOG" id="COG0270">
    <property type="taxonomic scope" value="Bacteria"/>
</dbReference>
<dbReference type="CDD" id="cd00315">
    <property type="entry name" value="Cyt_C5_DNA_methylase"/>
    <property type="match status" value="1"/>
</dbReference>
<dbReference type="SUPFAM" id="SSF53335">
    <property type="entry name" value="S-adenosyl-L-methionine-dependent methyltransferases"/>
    <property type="match status" value="1"/>
</dbReference>
<evidence type="ECO:0000256" key="7">
    <source>
        <dbReference type="RuleBase" id="RU000417"/>
    </source>
</evidence>
<protein>
    <recommendedName>
        <fullName evidence="7">Cytosine-specific methyltransferase</fullName>
        <ecNumber evidence="7">2.1.1.37</ecNumber>
    </recommendedName>
</protein>
<dbReference type="GO" id="GO:0003886">
    <property type="term" value="F:DNA (cytosine-5-)-methyltransferase activity"/>
    <property type="evidence" value="ECO:0007669"/>
    <property type="project" value="UniProtKB-EC"/>
</dbReference>
<keyword evidence="3 5" id="KW-0949">S-adenosyl-L-methionine</keyword>
<dbReference type="EC" id="2.1.1.37" evidence="7"/>
<dbReference type="Gene3D" id="3.40.50.150">
    <property type="entry name" value="Vaccinia Virus protein VP39"/>
    <property type="match status" value="1"/>
</dbReference>
<keyword evidence="2 5" id="KW-0808">Transferase</keyword>
<dbReference type="PANTHER" id="PTHR10629:SF52">
    <property type="entry name" value="DNA (CYTOSINE-5)-METHYLTRANSFERASE 1"/>
    <property type="match status" value="1"/>
</dbReference>
<keyword evidence="1 5" id="KW-0489">Methyltransferase</keyword>
<gene>
    <name evidence="8" type="primary">dcm</name>
    <name evidence="8" type="ORF">HMPREF0634_0585</name>
</gene>
<evidence type="ECO:0000313" key="8">
    <source>
        <dbReference type="EMBL" id="EFM64385.1"/>
    </source>
</evidence>
<dbReference type="InterPro" id="IPR029063">
    <property type="entry name" value="SAM-dependent_MTases_sf"/>
</dbReference>
<keyword evidence="4" id="KW-0680">Restriction system</keyword>
<dbReference type="SUPFAM" id="SSF88697">
    <property type="entry name" value="PUA domain-like"/>
    <property type="match status" value="1"/>
</dbReference>
<dbReference type="InterPro" id="IPR031303">
    <property type="entry name" value="C5_meth_CS"/>
</dbReference>
<dbReference type="GO" id="GO:0032259">
    <property type="term" value="P:methylation"/>
    <property type="evidence" value="ECO:0007669"/>
    <property type="project" value="UniProtKB-KW"/>
</dbReference>
<dbReference type="GO" id="GO:0044027">
    <property type="term" value="P:negative regulation of gene expression via chromosomal CpG island methylation"/>
    <property type="evidence" value="ECO:0007669"/>
    <property type="project" value="TreeGrafter"/>
</dbReference>
<dbReference type="InterPro" id="IPR018117">
    <property type="entry name" value="C5_DNA_meth_AS"/>
</dbReference>
<dbReference type="PRINTS" id="PR00105">
    <property type="entry name" value="C5METTRFRASE"/>
</dbReference>
<dbReference type="PROSITE" id="PS00094">
    <property type="entry name" value="C5_MTASE_1"/>
    <property type="match status" value="1"/>
</dbReference>
<keyword evidence="9" id="KW-1185">Reference proteome</keyword>
<dbReference type="InterPro" id="IPR050390">
    <property type="entry name" value="C5-Methyltransferase"/>
</dbReference>
<evidence type="ECO:0000256" key="2">
    <source>
        <dbReference type="ARBA" id="ARBA00022679"/>
    </source>
</evidence>
<dbReference type="AlphaFoldDB" id="E0E3U3"/>
<dbReference type="RefSeq" id="WP_007789985.1">
    <property type="nucleotide sequence ID" value="NZ_ADGQ01000060.1"/>
</dbReference>
<dbReference type="InterPro" id="IPR001525">
    <property type="entry name" value="C5_MeTfrase"/>
</dbReference>
<dbReference type="PROSITE" id="PS00095">
    <property type="entry name" value="C5_MTASE_2"/>
    <property type="match status" value="1"/>
</dbReference>
<dbReference type="Pfam" id="PF00145">
    <property type="entry name" value="DNA_methylase"/>
    <property type="match status" value="1"/>
</dbReference>
<dbReference type="NCBIfam" id="TIGR00675">
    <property type="entry name" value="dcm"/>
    <property type="match status" value="1"/>
</dbReference>
<dbReference type="EMBL" id="ADGQ01000060">
    <property type="protein sequence ID" value="EFM64385.1"/>
    <property type="molecule type" value="Genomic_DNA"/>
</dbReference>
<evidence type="ECO:0000256" key="6">
    <source>
        <dbReference type="RuleBase" id="RU000416"/>
    </source>
</evidence>
<dbReference type="REBASE" id="42880">
    <property type="entry name" value="M.Pst17678ORF585P"/>
</dbReference>
<dbReference type="Gene3D" id="3.90.120.10">
    <property type="entry name" value="DNA Methylase, subunit A, domain 2"/>
    <property type="match status" value="1"/>
</dbReference>